<evidence type="ECO:0000256" key="4">
    <source>
        <dbReference type="ARBA" id="ARBA00022737"/>
    </source>
</evidence>
<proteinExistence type="predicted"/>
<reference evidence="10 11" key="1">
    <citation type="submission" date="2020-08" db="EMBL/GenBank/DDBJ databases">
        <title>Plant Genome Project.</title>
        <authorList>
            <person name="Zhang R.-G."/>
        </authorList>
    </citation>
    <scope>NUCLEOTIDE SEQUENCE [LARGE SCALE GENOMIC DNA]</scope>
    <source>
        <tissue evidence="10">Rhizome</tissue>
    </source>
</reference>
<dbReference type="PROSITE" id="PS51450">
    <property type="entry name" value="LRR"/>
    <property type="match status" value="1"/>
</dbReference>
<feature type="transmembrane region" description="Helical" evidence="8">
    <location>
        <begin position="367"/>
        <end position="390"/>
    </location>
</feature>
<evidence type="ECO:0000256" key="1">
    <source>
        <dbReference type="ARBA" id="ARBA00004370"/>
    </source>
</evidence>
<dbReference type="InterPro" id="IPR001611">
    <property type="entry name" value="Leu-rich_rpt"/>
</dbReference>
<gene>
    <name evidence="10" type="ORF">ZIOFF_049362</name>
</gene>
<dbReference type="GO" id="GO:0016020">
    <property type="term" value="C:membrane"/>
    <property type="evidence" value="ECO:0007669"/>
    <property type="project" value="UniProtKB-SubCell"/>
</dbReference>
<dbReference type="SUPFAM" id="SSF52058">
    <property type="entry name" value="L domain-like"/>
    <property type="match status" value="1"/>
</dbReference>
<comment type="subcellular location">
    <subcellularLocation>
        <location evidence="1">Membrane</location>
    </subcellularLocation>
</comment>
<dbReference type="PROSITE" id="PS50011">
    <property type="entry name" value="PROTEIN_KINASE_DOM"/>
    <property type="match status" value="1"/>
</dbReference>
<dbReference type="Gene3D" id="3.80.10.10">
    <property type="entry name" value="Ribonuclease Inhibitor"/>
    <property type="match status" value="2"/>
</dbReference>
<dbReference type="InterPro" id="IPR013210">
    <property type="entry name" value="LRR_N_plant-typ"/>
</dbReference>
<keyword evidence="6 8" id="KW-0472">Membrane</keyword>
<dbReference type="Gene3D" id="3.30.200.20">
    <property type="entry name" value="Phosphorylase Kinase, domain 1"/>
    <property type="match status" value="1"/>
</dbReference>
<dbReference type="InterPro" id="IPR046959">
    <property type="entry name" value="PRK1-6/SRF4-like"/>
</dbReference>
<dbReference type="Pfam" id="PF00560">
    <property type="entry name" value="LRR_1"/>
    <property type="match status" value="2"/>
</dbReference>
<feature type="transmembrane region" description="Helical" evidence="8">
    <location>
        <begin position="75"/>
        <end position="93"/>
    </location>
</feature>
<evidence type="ECO:0000256" key="8">
    <source>
        <dbReference type="SAM" id="Phobius"/>
    </source>
</evidence>
<dbReference type="InterPro" id="IPR011009">
    <property type="entry name" value="Kinase-like_dom_sf"/>
</dbReference>
<keyword evidence="4" id="KW-0677">Repeat</keyword>
<keyword evidence="2" id="KW-0433">Leucine-rich repeat</keyword>
<keyword evidence="11" id="KW-1185">Reference proteome</keyword>
<evidence type="ECO:0000256" key="5">
    <source>
        <dbReference type="ARBA" id="ARBA00022989"/>
    </source>
</evidence>
<dbReference type="InterPro" id="IPR000719">
    <property type="entry name" value="Prot_kinase_dom"/>
</dbReference>
<evidence type="ECO:0000259" key="9">
    <source>
        <dbReference type="PROSITE" id="PS50011"/>
    </source>
</evidence>
<evidence type="ECO:0000256" key="7">
    <source>
        <dbReference type="SAM" id="MobiDB-lite"/>
    </source>
</evidence>
<protein>
    <recommendedName>
        <fullName evidence="9">Protein kinase domain-containing protein</fullName>
    </recommendedName>
</protein>
<dbReference type="AlphaFoldDB" id="A0A8J5FR48"/>
<feature type="transmembrane region" description="Helical" evidence="8">
    <location>
        <begin position="122"/>
        <end position="141"/>
    </location>
</feature>
<dbReference type="Pfam" id="PF08263">
    <property type="entry name" value="LRRNT_2"/>
    <property type="match status" value="1"/>
</dbReference>
<dbReference type="EMBL" id="JACMSC010000013">
    <property type="protein sequence ID" value="KAG6494338.1"/>
    <property type="molecule type" value="Genomic_DNA"/>
</dbReference>
<sequence>MKIQRKQITRPTAAQEGKTGTQYQKTSDLQIKNPERSSKGIASNSVTIGRGQRERDPIPESDIFDSEAHGRSAEFLSLVASLFVFFSSVLSLYRPPLSSRASLHAHNSPPPPHSALMHQTAMADHCPFFLLLLLLLFLFLAESADDEGSILLQFKSKLSSDRLGGPLADWGPSNGAGPGPCAANWTGVRCKRGRVSTLQLENMGLSGDVSLEALAGLPDLRSLSISNNNFRGPIPNLSALPELKFAYLWMNRFSGEVPDGMFAATRGLKRLWLSQNNFSGRIPSSLTAPRKLSQLRLDGNHFDGPIPELWQPDLNFVNVSYNNLQGPIPVRLSAMKAAWFAGNPDLCGAPLSEECPKPSKKKLSSGLLIAVILIAVAAILVLVGLVSFFLRRWKKPTETVAATTTISNQLQTNKTATIKHLEADRMELGLVEYHHRPAEPTGKLSFLVEGREDFELEDLLRASAETLGNGNLGSSYKAILLSGQTVIVKRFKEMNAMGREEFEEHLRTLGRLSHPNLLPLLAYCYRKEDKMLITNYNPSGSLAQMLHGSHGPSRVSPLNWPLRLKIIKGVARGLAHLYEELPTLIVPHGHLKSSNVLLNPQCEPLLTDYALMPMLNRALVAEAMEGYKAPECAGQHGKPCRKSDVWSLGILILEILTGKFPASHLKQGRAGTDLARWVNSVVREEWTGEVFDTSMKGTKNCEGEMLKLLQVGMACCEVDVGKRLELEVAMARIENLKEKESDAENSSIISDAEAYSSKAMTTEDEISFSINN</sequence>
<feature type="region of interest" description="Disordered" evidence="7">
    <location>
        <begin position="1"/>
        <end position="64"/>
    </location>
</feature>
<dbReference type="Proteomes" id="UP000734854">
    <property type="component" value="Unassembled WGS sequence"/>
</dbReference>
<dbReference type="Gene3D" id="1.10.510.10">
    <property type="entry name" value="Transferase(Phosphotransferase) domain 1"/>
    <property type="match status" value="1"/>
</dbReference>
<dbReference type="GO" id="GO:0004672">
    <property type="term" value="F:protein kinase activity"/>
    <property type="evidence" value="ECO:0007669"/>
    <property type="project" value="InterPro"/>
</dbReference>
<dbReference type="GO" id="GO:0005524">
    <property type="term" value="F:ATP binding"/>
    <property type="evidence" value="ECO:0007669"/>
    <property type="project" value="InterPro"/>
</dbReference>
<feature type="domain" description="Protein kinase" evidence="9">
    <location>
        <begin position="461"/>
        <end position="736"/>
    </location>
</feature>
<keyword evidence="5 8" id="KW-1133">Transmembrane helix</keyword>
<comment type="caution">
    <text evidence="10">The sequence shown here is derived from an EMBL/GenBank/DDBJ whole genome shotgun (WGS) entry which is preliminary data.</text>
</comment>
<feature type="compositionally biased region" description="Polar residues" evidence="7">
    <location>
        <begin position="18"/>
        <end position="30"/>
    </location>
</feature>
<evidence type="ECO:0000313" key="10">
    <source>
        <dbReference type="EMBL" id="KAG6494338.1"/>
    </source>
</evidence>
<dbReference type="SUPFAM" id="SSF56112">
    <property type="entry name" value="Protein kinase-like (PK-like)"/>
    <property type="match status" value="1"/>
</dbReference>
<accession>A0A8J5FR48</accession>
<evidence type="ECO:0000313" key="11">
    <source>
        <dbReference type="Proteomes" id="UP000734854"/>
    </source>
</evidence>
<evidence type="ECO:0000256" key="6">
    <source>
        <dbReference type="ARBA" id="ARBA00023136"/>
    </source>
</evidence>
<dbReference type="Pfam" id="PF00069">
    <property type="entry name" value="Pkinase"/>
    <property type="match status" value="1"/>
</dbReference>
<evidence type="ECO:0000256" key="3">
    <source>
        <dbReference type="ARBA" id="ARBA00022692"/>
    </source>
</evidence>
<name>A0A8J5FR48_ZINOF</name>
<organism evidence="10 11">
    <name type="scientific">Zingiber officinale</name>
    <name type="common">Ginger</name>
    <name type="synonym">Amomum zingiber</name>
    <dbReference type="NCBI Taxonomy" id="94328"/>
    <lineage>
        <taxon>Eukaryota</taxon>
        <taxon>Viridiplantae</taxon>
        <taxon>Streptophyta</taxon>
        <taxon>Embryophyta</taxon>
        <taxon>Tracheophyta</taxon>
        <taxon>Spermatophyta</taxon>
        <taxon>Magnoliopsida</taxon>
        <taxon>Liliopsida</taxon>
        <taxon>Zingiberales</taxon>
        <taxon>Zingiberaceae</taxon>
        <taxon>Zingiber</taxon>
    </lineage>
</organism>
<dbReference type="PANTHER" id="PTHR48007">
    <property type="entry name" value="LEUCINE-RICH REPEAT RECEPTOR-LIKE PROTEIN KINASE PXC1"/>
    <property type="match status" value="1"/>
</dbReference>
<evidence type="ECO:0000256" key="2">
    <source>
        <dbReference type="ARBA" id="ARBA00022614"/>
    </source>
</evidence>
<dbReference type="PANTHER" id="PTHR48007:SF64">
    <property type="entry name" value="POLLEN RECEPTOR-LIKE KINASE 1"/>
    <property type="match status" value="1"/>
</dbReference>
<dbReference type="InterPro" id="IPR032675">
    <property type="entry name" value="LRR_dom_sf"/>
</dbReference>
<keyword evidence="3 8" id="KW-0812">Transmembrane</keyword>